<dbReference type="GeneID" id="15041766"/>
<dbReference type="RefSeq" id="YP_007676907.1">
    <property type="nucleotide sequence ID" value="NC_020873.1"/>
</dbReference>
<name>M4HP49_9CAUD</name>
<reference evidence="1 2" key="1">
    <citation type="journal article" date="2013" name="Virol. J.">
        <title>Genome sequence and analysis of a broad-host range lytic bacteriophage that infects the Bacillus cereus group.</title>
        <authorList>
            <person name="El-Arabi T.F."/>
            <person name="Griffiths M.W."/>
            <person name="She Y.M."/>
            <person name="Villegas A."/>
            <person name="Lingohr E.J."/>
            <person name="Kropinski A.M."/>
        </authorList>
    </citation>
    <scope>NUCLEOTIDE SEQUENCE [LARGE SCALE GENOMIC DNA]</scope>
</reference>
<dbReference type="EMBL" id="JX094431">
    <property type="protein sequence ID" value="AFQ96317.1"/>
    <property type="molecule type" value="Genomic_DNA"/>
</dbReference>
<gene>
    <name evidence="1" type="primary">orf010</name>
</gene>
<accession>M4HP49</accession>
<dbReference type="OrthoDB" id="16213at10239"/>
<proteinExistence type="predicted"/>
<evidence type="ECO:0000313" key="2">
    <source>
        <dbReference type="Proteomes" id="UP000011865"/>
    </source>
</evidence>
<protein>
    <submittedName>
        <fullName evidence="1">Uncharacterized protein</fullName>
    </submittedName>
</protein>
<dbReference type="KEGG" id="vg:15041766"/>
<keyword evidence="2" id="KW-1185">Reference proteome</keyword>
<organism evidence="1 2">
    <name type="scientific">Bacillus phage vB_BceM_Bc431v3</name>
    <dbReference type="NCBI Taxonomy" id="1195072"/>
    <lineage>
        <taxon>Viruses</taxon>
        <taxon>Duplodnaviria</taxon>
        <taxon>Heunggongvirae</taxon>
        <taxon>Uroviricota</taxon>
        <taxon>Caudoviricetes</taxon>
        <taxon>Herelleviridae</taxon>
        <taxon>Bastillevirinae</taxon>
        <taxon>Caeruleovirus</taxon>
        <taxon>Caeruleovirus Bc431</taxon>
    </lineage>
</organism>
<sequence>MSNNIKQGVKKKKEDFSSEQELRELINSAASKSLKLFIQRMESGEIPIDNISDFIRVIGAYKEINGITEVMDGQGNTGMLPEINMRQDKVLKDQIQEGKIAADEEGRMDVMDMSVDDMADLIRKLDTAQNAENEGAF</sequence>
<evidence type="ECO:0000313" key="1">
    <source>
        <dbReference type="EMBL" id="AFQ96317.1"/>
    </source>
</evidence>
<dbReference type="Proteomes" id="UP000011865">
    <property type="component" value="Segment"/>
</dbReference>